<dbReference type="Gene3D" id="1.10.340.70">
    <property type="match status" value="1"/>
</dbReference>
<evidence type="ECO:0000259" key="3">
    <source>
        <dbReference type="PROSITE" id="PS50994"/>
    </source>
</evidence>
<evidence type="ECO:0000256" key="2">
    <source>
        <dbReference type="SAM" id="MobiDB-lite"/>
    </source>
</evidence>
<feature type="region of interest" description="Disordered" evidence="2">
    <location>
        <begin position="684"/>
        <end position="752"/>
    </location>
</feature>
<dbReference type="InterPro" id="IPR043502">
    <property type="entry name" value="DNA/RNA_pol_sf"/>
</dbReference>
<dbReference type="Gene3D" id="3.30.70.270">
    <property type="match status" value="1"/>
</dbReference>
<feature type="compositionally biased region" description="Basic and acidic residues" evidence="2">
    <location>
        <begin position="684"/>
        <end position="693"/>
    </location>
</feature>
<dbReference type="InterPro" id="IPR050951">
    <property type="entry name" value="Retrovirus_Pol_polyprotein"/>
</dbReference>
<dbReference type="InterPro" id="IPR001584">
    <property type="entry name" value="Integrase_cat-core"/>
</dbReference>
<dbReference type="InterPro" id="IPR041588">
    <property type="entry name" value="Integrase_H2C2"/>
</dbReference>
<dbReference type="Pfam" id="PF00665">
    <property type="entry name" value="rve"/>
    <property type="match status" value="1"/>
</dbReference>
<feature type="compositionally biased region" description="Polar residues" evidence="2">
    <location>
        <begin position="696"/>
        <end position="705"/>
    </location>
</feature>
<dbReference type="EMBL" id="BMAO01033151">
    <property type="protein sequence ID" value="GFQ87386.1"/>
    <property type="molecule type" value="Genomic_DNA"/>
</dbReference>
<comment type="caution">
    <text evidence="4">The sequence shown here is derived from an EMBL/GenBank/DDBJ whole genome shotgun (WGS) entry which is preliminary data.</text>
</comment>
<feature type="domain" description="Integrase catalytic" evidence="3">
    <location>
        <begin position="491"/>
        <end position="605"/>
    </location>
</feature>
<dbReference type="GO" id="GO:0015074">
    <property type="term" value="P:DNA integration"/>
    <property type="evidence" value="ECO:0007669"/>
    <property type="project" value="InterPro"/>
</dbReference>
<reference evidence="4" key="1">
    <citation type="submission" date="2020-07" db="EMBL/GenBank/DDBJ databases">
        <title>Multicomponent nature underlies the extraordinary mechanical properties of spider dragline silk.</title>
        <authorList>
            <person name="Kono N."/>
            <person name="Nakamura H."/>
            <person name="Mori M."/>
            <person name="Yoshida Y."/>
            <person name="Ohtoshi R."/>
            <person name="Malay A.D."/>
            <person name="Moran D.A.P."/>
            <person name="Tomita M."/>
            <person name="Numata K."/>
            <person name="Arakawa K."/>
        </authorList>
    </citation>
    <scope>NUCLEOTIDE SEQUENCE</scope>
</reference>
<keyword evidence="5" id="KW-1185">Reference proteome</keyword>
<organism evidence="4 5">
    <name type="scientific">Trichonephila clavata</name>
    <name type="common">Joro spider</name>
    <name type="synonym">Nephila clavata</name>
    <dbReference type="NCBI Taxonomy" id="2740835"/>
    <lineage>
        <taxon>Eukaryota</taxon>
        <taxon>Metazoa</taxon>
        <taxon>Ecdysozoa</taxon>
        <taxon>Arthropoda</taxon>
        <taxon>Chelicerata</taxon>
        <taxon>Arachnida</taxon>
        <taxon>Araneae</taxon>
        <taxon>Araneomorphae</taxon>
        <taxon>Entelegynae</taxon>
        <taxon>Araneoidea</taxon>
        <taxon>Nephilidae</taxon>
        <taxon>Trichonephila</taxon>
    </lineage>
</organism>
<gene>
    <name evidence="4" type="primary">K02A2.6</name>
    <name evidence="4" type="ORF">TNCT_645871</name>
</gene>
<dbReference type="InterPro" id="IPR043128">
    <property type="entry name" value="Rev_trsase/Diguanyl_cyclase"/>
</dbReference>
<dbReference type="InterPro" id="IPR012337">
    <property type="entry name" value="RNaseH-like_sf"/>
</dbReference>
<accession>A0A8X6FRU5</accession>
<dbReference type="Gene3D" id="3.10.10.10">
    <property type="entry name" value="HIV Type 1 Reverse Transcriptase, subunit A, domain 1"/>
    <property type="match status" value="1"/>
</dbReference>
<dbReference type="PANTHER" id="PTHR37984:SF14">
    <property type="entry name" value="RIBONUCLEASE H"/>
    <property type="match status" value="1"/>
</dbReference>
<dbReference type="OrthoDB" id="5978043at2759"/>
<name>A0A8X6FRU5_TRICU</name>
<dbReference type="SUPFAM" id="SSF53098">
    <property type="entry name" value="Ribonuclease H-like"/>
    <property type="match status" value="1"/>
</dbReference>
<protein>
    <recommendedName>
        <fullName evidence="1">RNA-directed DNA polymerase</fullName>
        <ecNumber evidence="1">2.7.7.49</ecNumber>
    </recommendedName>
</protein>
<dbReference type="PROSITE" id="PS50994">
    <property type="entry name" value="INTEGRASE"/>
    <property type="match status" value="1"/>
</dbReference>
<evidence type="ECO:0000256" key="1">
    <source>
        <dbReference type="ARBA" id="ARBA00012493"/>
    </source>
</evidence>
<sequence>MEQLIAELLRQNQELIRALQSRDHSSSHKVTVQFEKFDEENEHFDSFIERFETYLDVQNVPIANRAKNEGEGISTYIAELRALAMNCDYDTYVEYYVTQRVYTILGREWLYKIHLDWPAIKAIRAKTKQNLNNLLREYRDIFDDKLGEISNYEAKLKLRPGVKPIFCRVRTVPFALKGRVENEIDRLEREGIIEKVESSEWATPIVPVVKTEGSIRLCADYSVTLNPNLIVPQHPLPRLEEIFASLNGGKQFTKLDFKHAYLQMKVHPKSQKLMTINTHKGLYVCKRLVRFTLITDHKPLVAIFGSKRGLPVLAATRLLHYALILQSFEFDIIFRKTIEHGNADFLSRLPKISEELEVKDDITIFQMSQIEALPVTSKELRQEMGKDIELGSLLKALREGKDLQGREAQYTIEDGCIMYGERVCIPRKFQKNVLEELHAGHLGIVKMKAIARSFVYWKNIDKDIEEAAKNCVDCARYKADPTKAKVHYWEYPSMPWERIHVDFAGSIFEHMFFLIVDAHSKWLEVYPMKITTTKKTIECLRDSFARFGLPRVLVSDNGSQFTSYEFQRFMQRNGIKHKTSAPFKPSSNGQAERYVATLKQSLRAMHKYEVYGAANTRWKFGTIVNKDGVLHYIIDVQGTLVRRHVDQIRSVGDQVQENIIPIIHQRFPSAEVRENNSDIQHAETVEDISKNPNKELGSSSVQGVPSTDVVVPDLSQSSATEPDSETRSPPVPDRPLPRRSGRIRRPPERVVL</sequence>
<dbReference type="InterPro" id="IPR036397">
    <property type="entry name" value="RNaseH_sf"/>
</dbReference>
<dbReference type="PANTHER" id="PTHR37984">
    <property type="entry name" value="PROTEIN CBG26694"/>
    <property type="match status" value="1"/>
</dbReference>
<dbReference type="AlphaFoldDB" id="A0A8X6FRU5"/>
<dbReference type="GO" id="GO:0003964">
    <property type="term" value="F:RNA-directed DNA polymerase activity"/>
    <property type="evidence" value="ECO:0007669"/>
    <property type="project" value="UniProtKB-EC"/>
</dbReference>
<dbReference type="CDD" id="cd01647">
    <property type="entry name" value="RT_LTR"/>
    <property type="match status" value="1"/>
</dbReference>
<proteinExistence type="predicted"/>
<dbReference type="FunFam" id="1.10.340.70:FF:000003">
    <property type="entry name" value="Protein CBG25708"/>
    <property type="match status" value="1"/>
</dbReference>
<dbReference type="Gene3D" id="3.30.420.10">
    <property type="entry name" value="Ribonuclease H-like superfamily/Ribonuclease H"/>
    <property type="match status" value="1"/>
</dbReference>
<dbReference type="SUPFAM" id="SSF56672">
    <property type="entry name" value="DNA/RNA polymerases"/>
    <property type="match status" value="1"/>
</dbReference>
<evidence type="ECO:0000313" key="5">
    <source>
        <dbReference type="Proteomes" id="UP000887116"/>
    </source>
</evidence>
<dbReference type="Pfam" id="PF17921">
    <property type="entry name" value="Integrase_H2C2"/>
    <property type="match status" value="1"/>
</dbReference>
<dbReference type="GO" id="GO:0003676">
    <property type="term" value="F:nucleic acid binding"/>
    <property type="evidence" value="ECO:0007669"/>
    <property type="project" value="InterPro"/>
</dbReference>
<dbReference type="EC" id="2.7.7.49" evidence="1"/>
<dbReference type="GO" id="GO:0042575">
    <property type="term" value="C:DNA polymerase complex"/>
    <property type="evidence" value="ECO:0007669"/>
    <property type="project" value="UniProtKB-ARBA"/>
</dbReference>
<dbReference type="Proteomes" id="UP000887116">
    <property type="component" value="Unassembled WGS sequence"/>
</dbReference>
<evidence type="ECO:0000313" key="4">
    <source>
        <dbReference type="EMBL" id="GFQ87386.1"/>
    </source>
</evidence>